<evidence type="ECO:0000313" key="1">
    <source>
        <dbReference type="EMBL" id="GBN93002.1"/>
    </source>
</evidence>
<evidence type="ECO:0000313" key="2">
    <source>
        <dbReference type="Proteomes" id="UP000499080"/>
    </source>
</evidence>
<comment type="caution">
    <text evidence="1">The sequence shown here is derived from an EMBL/GenBank/DDBJ whole genome shotgun (WGS) entry which is preliminary data.</text>
</comment>
<dbReference type="AlphaFoldDB" id="A0A4Y2SXD8"/>
<dbReference type="EMBL" id="BGPR01024708">
    <property type="protein sequence ID" value="GBN93002.1"/>
    <property type="molecule type" value="Genomic_DNA"/>
</dbReference>
<sequence>MPCGPEQKAKLCCEPEQKAKLCCGPEQKPEMPCGPEQKPKLPCGQGRDFCQAGSNKLVLHSDKCLDRFGDCVEKGSTSMLLNSLLYFLSNVNK</sequence>
<organism evidence="1 2">
    <name type="scientific">Araneus ventricosus</name>
    <name type="common">Orbweaver spider</name>
    <name type="synonym">Epeira ventricosa</name>
    <dbReference type="NCBI Taxonomy" id="182803"/>
    <lineage>
        <taxon>Eukaryota</taxon>
        <taxon>Metazoa</taxon>
        <taxon>Ecdysozoa</taxon>
        <taxon>Arthropoda</taxon>
        <taxon>Chelicerata</taxon>
        <taxon>Arachnida</taxon>
        <taxon>Araneae</taxon>
        <taxon>Araneomorphae</taxon>
        <taxon>Entelegynae</taxon>
        <taxon>Araneoidea</taxon>
        <taxon>Araneidae</taxon>
        <taxon>Araneus</taxon>
    </lineage>
</organism>
<gene>
    <name evidence="1" type="ORF">AVEN_138987_1</name>
</gene>
<dbReference type="Proteomes" id="UP000499080">
    <property type="component" value="Unassembled WGS sequence"/>
</dbReference>
<reference evidence="1 2" key="1">
    <citation type="journal article" date="2019" name="Sci. Rep.">
        <title>Orb-weaving spider Araneus ventricosus genome elucidates the spidroin gene catalogue.</title>
        <authorList>
            <person name="Kono N."/>
            <person name="Nakamura H."/>
            <person name="Ohtoshi R."/>
            <person name="Moran D.A.P."/>
            <person name="Shinohara A."/>
            <person name="Yoshida Y."/>
            <person name="Fujiwara M."/>
            <person name="Mori M."/>
            <person name="Tomita M."/>
            <person name="Arakawa K."/>
        </authorList>
    </citation>
    <scope>NUCLEOTIDE SEQUENCE [LARGE SCALE GENOMIC DNA]</scope>
</reference>
<keyword evidence="2" id="KW-1185">Reference proteome</keyword>
<proteinExistence type="predicted"/>
<name>A0A4Y2SXD8_ARAVE</name>
<accession>A0A4Y2SXD8</accession>
<protein>
    <submittedName>
        <fullName evidence="1">Uncharacterized protein</fullName>
    </submittedName>
</protein>